<dbReference type="SUPFAM" id="SSF56349">
    <property type="entry name" value="DNA breaking-rejoining enzymes"/>
    <property type="match status" value="1"/>
</dbReference>
<comment type="similarity">
    <text evidence="2">Belongs to the 'phage' integrase family.</text>
</comment>
<dbReference type="PANTHER" id="PTHR30349:SF64">
    <property type="entry name" value="PROPHAGE INTEGRASE INTD-RELATED"/>
    <property type="match status" value="1"/>
</dbReference>
<evidence type="ECO:0000313" key="10">
    <source>
        <dbReference type="Proteomes" id="UP000469440"/>
    </source>
</evidence>
<comment type="caution">
    <text evidence="9">The sequence shown here is derived from an EMBL/GenBank/DDBJ whole genome shotgun (WGS) entry which is preliminary data.</text>
</comment>
<dbReference type="RefSeq" id="WP_066645145.1">
    <property type="nucleotide sequence ID" value="NZ_VWXL01000095.1"/>
</dbReference>
<dbReference type="Pfam" id="PF14659">
    <property type="entry name" value="Phage_int_SAM_3"/>
    <property type="match status" value="1"/>
</dbReference>
<evidence type="ECO:0000256" key="2">
    <source>
        <dbReference type="ARBA" id="ARBA00008857"/>
    </source>
</evidence>
<dbReference type="GO" id="GO:0003677">
    <property type="term" value="F:DNA binding"/>
    <property type="evidence" value="ECO:0007669"/>
    <property type="project" value="UniProtKB-UniRule"/>
</dbReference>
<dbReference type="InterPro" id="IPR010998">
    <property type="entry name" value="Integrase_recombinase_N"/>
</dbReference>
<dbReference type="PROSITE" id="PS51898">
    <property type="entry name" value="TYR_RECOMBINASE"/>
    <property type="match status" value="1"/>
</dbReference>
<dbReference type="AlphaFoldDB" id="A0A6N8I3V0"/>
<comment type="function">
    <text evidence="1">Site-specific tyrosine recombinase, which acts by catalyzing the cutting and rejoining of the recombining DNA molecules.</text>
</comment>
<dbReference type="Proteomes" id="UP000469440">
    <property type="component" value="Unassembled WGS sequence"/>
</dbReference>
<dbReference type="GO" id="GO:0015074">
    <property type="term" value="P:DNA integration"/>
    <property type="evidence" value="ECO:0007669"/>
    <property type="project" value="UniProtKB-KW"/>
</dbReference>
<evidence type="ECO:0000259" key="7">
    <source>
        <dbReference type="PROSITE" id="PS51898"/>
    </source>
</evidence>
<dbReference type="InterPro" id="IPR004107">
    <property type="entry name" value="Integrase_SAM-like_N"/>
</dbReference>
<reference evidence="9 10" key="1">
    <citation type="submission" date="2019-09" db="EMBL/GenBank/DDBJ databases">
        <title>Genome sequence of Clostridium sp. EA1.</title>
        <authorList>
            <person name="Poehlein A."/>
            <person name="Bengelsdorf F.R."/>
            <person name="Daniel R."/>
        </authorList>
    </citation>
    <scope>NUCLEOTIDE SEQUENCE [LARGE SCALE GENOMIC DNA]</scope>
    <source>
        <strain evidence="9 10">EA1</strain>
    </source>
</reference>
<feature type="domain" description="Tyr recombinase" evidence="7">
    <location>
        <begin position="172"/>
        <end position="376"/>
    </location>
</feature>
<proteinExistence type="inferred from homology"/>
<organism evidence="9 10">
    <name type="scientific">Caproicibacter fermentans</name>
    <dbReference type="NCBI Taxonomy" id="2576756"/>
    <lineage>
        <taxon>Bacteria</taxon>
        <taxon>Bacillati</taxon>
        <taxon>Bacillota</taxon>
        <taxon>Clostridia</taxon>
        <taxon>Eubacteriales</taxon>
        <taxon>Acutalibacteraceae</taxon>
        <taxon>Caproicibacter</taxon>
    </lineage>
</organism>
<sequence>MVTGHLRDKNGIYQIILNYKDAKGKYRTKSVSTGLPVRGNKKRAEDMLQAERKKFEQEPANDNKNVLFSDYLLSWLDMMKNSIEITTYGSYFYIVKNHIVPYFKEKKLLLRDIKPKHIQDFYQYELNDKGVSANTVIHYHANIRKALQYAFVTGMIPSNPADRVQRPKKQPFEGSIYNEEELEKLFQVVKGTPIELAVLLGAFYGLRRSEIVGLKWDSVDFIQKTFSIRHTVTEVSIDGKFLTVARDRTKTKSSCRTLPLVAPFEKVLKELKQKQETNRELCGSSYCKKYLEYIYVNEIGERIKPAYLTDHFPRVLEKNHMRRIRFHDLRHSCASLLYAHGVSLKEIQEWLGHSNISTTANIYTHLSFDSKVSSANAILNVFPGGSLTHPLQKKAVNSTNCVNSAKRKKTKKVSKPA</sequence>
<dbReference type="InterPro" id="IPR050090">
    <property type="entry name" value="Tyrosine_recombinase_XerCD"/>
</dbReference>
<dbReference type="PROSITE" id="PS51900">
    <property type="entry name" value="CB"/>
    <property type="match status" value="1"/>
</dbReference>
<dbReference type="Gene3D" id="1.10.150.130">
    <property type="match status" value="1"/>
</dbReference>
<dbReference type="InterPro" id="IPR011010">
    <property type="entry name" value="DNA_brk_join_enz"/>
</dbReference>
<keyword evidence="10" id="KW-1185">Reference proteome</keyword>
<dbReference type="CDD" id="cd01189">
    <property type="entry name" value="INT_ICEBs1_C_like"/>
    <property type="match status" value="1"/>
</dbReference>
<name>A0A6N8I3V0_9FIRM</name>
<evidence type="ECO:0000256" key="5">
    <source>
        <dbReference type="ARBA" id="ARBA00023172"/>
    </source>
</evidence>
<keyword evidence="3" id="KW-0229">DNA integration</keyword>
<keyword evidence="5" id="KW-0233">DNA recombination</keyword>
<evidence type="ECO:0000256" key="6">
    <source>
        <dbReference type="PROSITE-ProRule" id="PRU01248"/>
    </source>
</evidence>
<evidence type="ECO:0000259" key="8">
    <source>
        <dbReference type="PROSITE" id="PS51900"/>
    </source>
</evidence>
<feature type="domain" description="Core-binding (CB)" evidence="8">
    <location>
        <begin position="66"/>
        <end position="151"/>
    </location>
</feature>
<gene>
    <name evidence="9" type="primary">xerC_10</name>
    <name evidence="9" type="ORF">CAFE_31550</name>
</gene>
<evidence type="ECO:0000256" key="1">
    <source>
        <dbReference type="ARBA" id="ARBA00003283"/>
    </source>
</evidence>
<accession>A0A6N8I3V0</accession>
<dbReference type="InterPro" id="IPR002104">
    <property type="entry name" value="Integrase_catalytic"/>
</dbReference>
<protein>
    <submittedName>
        <fullName evidence="9">Tyrosine recombinase XerC</fullName>
    </submittedName>
</protein>
<dbReference type="PANTHER" id="PTHR30349">
    <property type="entry name" value="PHAGE INTEGRASE-RELATED"/>
    <property type="match status" value="1"/>
</dbReference>
<dbReference type="EMBL" id="VWXL01000095">
    <property type="protein sequence ID" value="MVB12417.1"/>
    <property type="molecule type" value="Genomic_DNA"/>
</dbReference>
<dbReference type="OrthoDB" id="9785687at2"/>
<dbReference type="InterPro" id="IPR013762">
    <property type="entry name" value="Integrase-like_cat_sf"/>
</dbReference>
<dbReference type="Gene3D" id="1.10.443.10">
    <property type="entry name" value="Intergrase catalytic core"/>
    <property type="match status" value="1"/>
</dbReference>
<dbReference type="InterPro" id="IPR044068">
    <property type="entry name" value="CB"/>
</dbReference>
<dbReference type="Pfam" id="PF00589">
    <property type="entry name" value="Phage_integrase"/>
    <property type="match status" value="1"/>
</dbReference>
<evidence type="ECO:0000313" key="9">
    <source>
        <dbReference type="EMBL" id="MVB12417.1"/>
    </source>
</evidence>
<evidence type="ECO:0000256" key="3">
    <source>
        <dbReference type="ARBA" id="ARBA00022908"/>
    </source>
</evidence>
<keyword evidence="4 6" id="KW-0238">DNA-binding</keyword>
<dbReference type="GO" id="GO:0006310">
    <property type="term" value="P:DNA recombination"/>
    <property type="evidence" value="ECO:0007669"/>
    <property type="project" value="UniProtKB-KW"/>
</dbReference>
<evidence type="ECO:0000256" key="4">
    <source>
        <dbReference type="ARBA" id="ARBA00023125"/>
    </source>
</evidence>